<gene>
    <name evidence="1" type="ORF">C474_02805</name>
</gene>
<evidence type="ECO:0000313" key="1">
    <source>
        <dbReference type="EMBL" id="ELZ34200.1"/>
    </source>
</evidence>
<dbReference type="eggNOG" id="arCOG13604">
    <property type="taxonomic scope" value="Archaea"/>
</dbReference>
<protein>
    <recommendedName>
        <fullName evidence="3">Lipoprotein</fullName>
    </recommendedName>
</protein>
<proteinExistence type="predicted"/>
<name>M0DFF4_HALPD</name>
<sequence length="202" mass="21891">MRRRALLSASALSVAGLAGLSGCLGDVRQRVSGDIHANHATAAMHSAEAPWLRGGLSADADRTFHAELFTEAPPDDAELFTADYPRKPRTFDNDVRNDDYSTGFSLLAEAKMPREEAYTILPGGYGEEGWEGWNSVSLPLGRRPYEDGAGLPDDLRDADELVCTMLARYEADAAPSRATVTVYGKEGDAVVREATAKPRFRS</sequence>
<dbReference type="RefSeq" id="WP_008383722.1">
    <property type="nucleotide sequence ID" value="NZ_AOIV01000005.1"/>
</dbReference>
<accession>M0DFF4</accession>
<comment type="caution">
    <text evidence="1">The sequence shown here is derived from an EMBL/GenBank/DDBJ whole genome shotgun (WGS) entry which is preliminary data.</text>
</comment>
<dbReference type="OrthoDB" id="339963at2157"/>
<organism evidence="1 2">
    <name type="scientific">Halogeometricum pallidum JCM 14848</name>
    <dbReference type="NCBI Taxonomy" id="1227487"/>
    <lineage>
        <taxon>Archaea</taxon>
        <taxon>Methanobacteriati</taxon>
        <taxon>Methanobacteriota</taxon>
        <taxon>Stenosarchaea group</taxon>
        <taxon>Halobacteria</taxon>
        <taxon>Halobacteriales</taxon>
        <taxon>Haloferacaceae</taxon>
        <taxon>Halogeometricum</taxon>
    </lineage>
</organism>
<dbReference type="InParanoid" id="M0DFF4"/>
<dbReference type="Proteomes" id="UP000011513">
    <property type="component" value="Unassembled WGS sequence"/>
</dbReference>
<dbReference type="AlphaFoldDB" id="M0DFF4"/>
<dbReference type="EMBL" id="AOIV01000005">
    <property type="protein sequence ID" value="ELZ34200.1"/>
    <property type="molecule type" value="Genomic_DNA"/>
</dbReference>
<keyword evidence="2" id="KW-1185">Reference proteome</keyword>
<evidence type="ECO:0008006" key="3">
    <source>
        <dbReference type="Google" id="ProtNLM"/>
    </source>
</evidence>
<dbReference type="PROSITE" id="PS51257">
    <property type="entry name" value="PROKAR_LIPOPROTEIN"/>
    <property type="match status" value="1"/>
</dbReference>
<evidence type="ECO:0000313" key="2">
    <source>
        <dbReference type="Proteomes" id="UP000011513"/>
    </source>
</evidence>
<reference evidence="1 2" key="1">
    <citation type="journal article" date="2014" name="PLoS Genet.">
        <title>Phylogenetically driven sequencing of extremely halophilic archaea reveals strategies for static and dynamic osmo-response.</title>
        <authorList>
            <person name="Becker E.A."/>
            <person name="Seitzer P.M."/>
            <person name="Tritt A."/>
            <person name="Larsen D."/>
            <person name="Krusor M."/>
            <person name="Yao A.I."/>
            <person name="Wu D."/>
            <person name="Madern D."/>
            <person name="Eisen J.A."/>
            <person name="Darling A.E."/>
            <person name="Facciotti M.T."/>
        </authorList>
    </citation>
    <scope>NUCLEOTIDE SEQUENCE [LARGE SCALE GENOMIC DNA]</scope>
    <source>
        <strain evidence="1 2">JCM 14848</strain>
    </source>
</reference>